<evidence type="ECO:0000313" key="1">
    <source>
        <dbReference type="EMBL" id="KAF2644447.1"/>
    </source>
</evidence>
<protein>
    <submittedName>
        <fullName evidence="1">Uncharacterized protein</fullName>
    </submittedName>
</protein>
<dbReference type="Proteomes" id="UP000799753">
    <property type="component" value="Unassembled WGS sequence"/>
</dbReference>
<accession>A0A6A6SB57</accession>
<dbReference type="AlphaFoldDB" id="A0A6A6SB57"/>
<reference evidence="1" key="1">
    <citation type="journal article" date="2020" name="Stud. Mycol.">
        <title>101 Dothideomycetes genomes: a test case for predicting lifestyles and emergence of pathogens.</title>
        <authorList>
            <person name="Haridas S."/>
            <person name="Albert R."/>
            <person name="Binder M."/>
            <person name="Bloem J."/>
            <person name="Labutti K."/>
            <person name="Salamov A."/>
            <person name="Andreopoulos B."/>
            <person name="Baker S."/>
            <person name="Barry K."/>
            <person name="Bills G."/>
            <person name="Bluhm B."/>
            <person name="Cannon C."/>
            <person name="Castanera R."/>
            <person name="Culley D."/>
            <person name="Daum C."/>
            <person name="Ezra D."/>
            <person name="Gonzalez J."/>
            <person name="Henrissat B."/>
            <person name="Kuo A."/>
            <person name="Liang C."/>
            <person name="Lipzen A."/>
            <person name="Lutzoni F."/>
            <person name="Magnuson J."/>
            <person name="Mondo S."/>
            <person name="Nolan M."/>
            <person name="Ohm R."/>
            <person name="Pangilinan J."/>
            <person name="Park H.-J."/>
            <person name="Ramirez L."/>
            <person name="Alfaro M."/>
            <person name="Sun H."/>
            <person name="Tritt A."/>
            <person name="Yoshinaga Y."/>
            <person name="Zwiers L.-H."/>
            <person name="Turgeon B."/>
            <person name="Goodwin S."/>
            <person name="Spatafora J."/>
            <person name="Crous P."/>
            <person name="Grigoriev I."/>
        </authorList>
    </citation>
    <scope>NUCLEOTIDE SEQUENCE</scope>
    <source>
        <strain evidence="1">CBS 473.64</strain>
    </source>
</reference>
<name>A0A6A6SB57_9PLEO</name>
<gene>
    <name evidence="1" type="ORF">P280DRAFT_171680</name>
</gene>
<keyword evidence="2" id="KW-1185">Reference proteome</keyword>
<organism evidence="1 2">
    <name type="scientific">Massarina eburnea CBS 473.64</name>
    <dbReference type="NCBI Taxonomy" id="1395130"/>
    <lineage>
        <taxon>Eukaryota</taxon>
        <taxon>Fungi</taxon>
        <taxon>Dikarya</taxon>
        <taxon>Ascomycota</taxon>
        <taxon>Pezizomycotina</taxon>
        <taxon>Dothideomycetes</taxon>
        <taxon>Pleosporomycetidae</taxon>
        <taxon>Pleosporales</taxon>
        <taxon>Massarineae</taxon>
        <taxon>Massarinaceae</taxon>
        <taxon>Massarina</taxon>
    </lineage>
</organism>
<dbReference type="EMBL" id="MU006778">
    <property type="protein sequence ID" value="KAF2644447.1"/>
    <property type="molecule type" value="Genomic_DNA"/>
</dbReference>
<sequence>MAESLPAGAEVGPIGDRVAAIEPRTVGWLTVPVDIFCKLSTNNGLYAIGLYTLGPHTQTHRHTQSVLDSVTDRREGCSTLPVITTNTTTITTTTTSSSTSPPRSLHNLGQKRNACTQAPRRQILFSAEAAEPHLVAATLRPT</sequence>
<evidence type="ECO:0000313" key="2">
    <source>
        <dbReference type="Proteomes" id="UP000799753"/>
    </source>
</evidence>
<proteinExistence type="predicted"/>